<organism evidence="1 2">
    <name type="scientific">Serendipita vermifera MAFF 305830</name>
    <dbReference type="NCBI Taxonomy" id="933852"/>
    <lineage>
        <taxon>Eukaryota</taxon>
        <taxon>Fungi</taxon>
        <taxon>Dikarya</taxon>
        <taxon>Basidiomycota</taxon>
        <taxon>Agaricomycotina</taxon>
        <taxon>Agaricomycetes</taxon>
        <taxon>Sebacinales</taxon>
        <taxon>Serendipitaceae</taxon>
        <taxon>Serendipita</taxon>
    </lineage>
</organism>
<keyword evidence="2" id="KW-1185">Reference proteome</keyword>
<protein>
    <submittedName>
        <fullName evidence="1">Uncharacterized protein</fullName>
    </submittedName>
</protein>
<dbReference type="EMBL" id="KN824397">
    <property type="protein sequence ID" value="KIM21009.1"/>
    <property type="molecule type" value="Genomic_DNA"/>
</dbReference>
<dbReference type="OrthoDB" id="9451547at2759"/>
<proteinExistence type="predicted"/>
<accession>A0A0C3ALU6</accession>
<reference evidence="2" key="2">
    <citation type="submission" date="2015-01" db="EMBL/GenBank/DDBJ databases">
        <title>Evolutionary Origins and Diversification of the Mycorrhizal Mutualists.</title>
        <authorList>
            <consortium name="DOE Joint Genome Institute"/>
            <consortium name="Mycorrhizal Genomics Consortium"/>
            <person name="Kohler A."/>
            <person name="Kuo A."/>
            <person name="Nagy L.G."/>
            <person name="Floudas D."/>
            <person name="Copeland A."/>
            <person name="Barry K.W."/>
            <person name="Cichocki N."/>
            <person name="Veneault-Fourrey C."/>
            <person name="LaButti K."/>
            <person name="Lindquist E.A."/>
            <person name="Lipzen A."/>
            <person name="Lundell T."/>
            <person name="Morin E."/>
            <person name="Murat C."/>
            <person name="Riley R."/>
            <person name="Ohm R."/>
            <person name="Sun H."/>
            <person name="Tunlid A."/>
            <person name="Henrissat B."/>
            <person name="Grigoriev I.V."/>
            <person name="Hibbett D.S."/>
            <person name="Martin F."/>
        </authorList>
    </citation>
    <scope>NUCLEOTIDE SEQUENCE [LARGE SCALE GENOMIC DNA]</scope>
    <source>
        <strain evidence="2">MAFF 305830</strain>
    </source>
</reference>
<reference evidence="1 2" key="1">
    <citation type="submission" date="2014-04" db="EMBL/GenBank/DDBJ databases">
        <authorList>
            <consortium name="DOE Joint Genome Institute"/>
            <person name="Kuo A."/>
            <person name="Zuccaro A."/>
            <person name="Kohler A."/>
            <person name="Nagy L.G."/>
            <person name="Floudas D."/>
            <person name="Copeland A."/>
            <person name="Barry K.W."/>
            <person name="Cichocki N."/>
            <person name="Veneault-Fourrey C."/>
            <person name="LaButti K."/>
            <person name="Lindquist E.A."/>
            <person name="Lipzen A."/>
            <person name="Lundell T."/>
            <person name="Morin E."/>
            <person name="Murat C."/>
            <person name="Sun H."/>
            <person name="Tunlid A."/>
            <person name="Henrissat B."/>
            <person name="Grigoriev I.V."/>
            <person name="Hibbett D.S."/>
            <person name="Martin F."/>
            <person name="Nordberg H.P."/>
            <person name="Cantor M.N."/>
            <person name="Hua S.X."/>
        </authorList>
    </citation>
    <scope>NUCLEOTIDE SEQUENCE [LARGE SCALE GENOMIC DNA]</scope>
    <source>
        <strain evidence="1 2">MAFF 305830</strain>
    </source>
</reference>
<sequence length="61" mass="7269">SCLSTIFLCTWVAVHPNVHFQPEKRHQGWTEMWLWEPLRKTVTYKLSLSLWALLVPEYILA</sequence>
<dbReference type="Proteomes" id="UP000054097">
    <property type="component" value="Unassembled WGS sequence"/>
</dbReference>
<dbReference type="HOGENOM" id="CLU_2929192_0_0_1"/>
<feature type="non-terminal residue" evidence="1">
    <location>
        <position position="1"/>
    </location>
</feature>
<dbReference type="AlphaFoldDB" id="A0A0C3ALU6"/>
<evidence type="ECO:0000313" key="2">
    <source>
        <dbReference type="Proteomes" id="UP000054097"/>
    </source>
</evidence>
<evidence type="ECO:0000313" key="1">
    <source>
        <dbReference type="EMBL" id="KIM21009.1"/>
    </source>
</evidence>
<name>A0A0C3ALU6_SERVB</name>
<gene>
    <name evidence="1" type="ORF">M408DRAFT_81176</name>
</gene>